<evidence type="ECO:0000256" key="1">
    <source>
        <dbReference type="ARBA" id="ARBA00005233"/>
    </source>
</evidence>
<feature type="transmembrane region" description="Helical" evidence="5">
    <location>
        <begin position="12"/>
        <end position="33"/>
    </location>
</feature>
<dbReference type="Gene3D" id="3.30.700.10">
    <property type="entry name" value="Glycoprotein, Type 4 Pilin"/>
    <property type="match status" value="1"/>
</dbReference>
<dbReference type="InterPro" id="IPR045584">
    <property type="entry name" value="Pilin-like"/>
</dbReference>
<keyword evidence="5" id="KW-1133">Transmembrane helix</keyword>
<dbReference type="GO" id="GO:0043107">
    <property type="term" value="P:type IV pilus-dependent motility"/>
    <property type="evidence" value="ECO:0007669"/>
    <property type="project" value="TreeGrafter"/>
</dbReference>
<dbReference type="PROSITE" id="PS00409">
    <property type="entry name" value="PROKAR_NTER_METHYL"/>
    <property type="match status" value="1"/>
</dbReference>
<sequence>MKNIKMNQGQQGFTLIELMIVVAIIGILAAIAIPQYQTYVASSQVGRVMGEVGALRTATEDCLLKGLSESDCNFGWSNSNVLAGAEDLQGSGGSGTAGLTATFADSSVSLTATFGGNASVDIDGDNLQWVRTTGGEWFCETTVDTAYTPAGCNQTDSLTDAANDLDAVPDYSSN</sequence>
<gene>
    <name evidence="6" type="ORF">C8D92_108152</name>
</gene>
<keyword evidence="5" id="KW-0472">Membrane</keyword>
<organism evidence="6 7">
    <name type="scientific">Tamilnaduibacter salinus</name>
    <dbReference type="NCBI Taxonomy" id="1484056"/>
    <lineage>
        <taxon>Bacteria</taxon>
        <taxon>Pseudomonadati</taxon>
        <taxon>Pseudomonadota</taxon>
        <taxon>Gammaproteobacteria</taxon>
        <taxon>Pseudomonadales</taxon>
        <taxon>Marinobacteraceae</taxon>
        <taxon>Tamilnaduibacter</taxon>
    </lineage>
</organism>
<keyword evidence="4" id="KW-0281">Fimbrium</keyword>
<dbReference type="AlphaFoldDB" id="A0A2U1CUR3"/>
<comment type="caution">
    <text evidence="6">The sequence shown here is derived from an EMBL/GenBank/DDBJ whole genome shotgun (WGS) entry which is preliminary data.</text>
</comment>
<dbReference type="GO" id="GO:0007155">
    <property type="term" value="P:cell adhesion"/>
    <property type="evidence" value="ECO:0007669"/>
    <property type="project" value="InterPro"/>
</dbReference>
<reference evidence="6 7" key="1">
    <citation type="submission" date="2018-04" db="EMBL/GenBank/DDBJ databases">
        <title>Genomic Encyclopedia of Type Strains, Phase IV (KMG-IV): sequencing the most valuable type-strain genomes for metagenomic binning, comparative biology and taxonomic classification.</title>
        <authorList>
            <person name="Goeker M."/>
        </authorList>
    </citation>
    <scope>NUCLEOTIDE SEQUENCE [LARGE SCALE GENOMIC DNA]</scope>
    <source>
        <strain evidence="6 7">DSM 28688</strain>
    </source>
</reference>
<evidence type="ECO:0000313" key="6">
    <source>
        <dbReference type="EMBL" id="PVY70796.1"/>
    </source>
</evidence>
<evidence type="ECO:0000256" key="5">
    <source>
        <dbReference type="SAM" id="Phobius"/>
    </source>
</evidence>
<evidence type="ECO:0000256" key="2">
    <source>
        <dbReference type="ARBA" id="ARBA00022481"/>
    </source>
</evidence>
<dbReference type="Pfam" id="PF07963">
    <property type="entry name" value="N_methyl"/>
    <property type="match status" value="1"/>
</dbReference>
<dbReference type="InterPro" id="IPR012902">
    <property type="entry name" value="N_methyl_site"/>
</dbReference>
<evidence type="ECO:0000256" key="4">
    <source>
        <dbReference type="RuleBase" id="RU000389"/>
    </source>
</evidence>
<dbReference type="NCBIfam" id="TIGR02532">
    <property type="entry name" value="IV_pilin_GFxxxE"/>
    <property type="match status" value="1"/>
</dbReference>
<dbReference type="InterPro" id="IPR001082">
    <property type="entry name" value="Pilin"/>
</dbReference>
<dbReference type="Proteomes" id="UP000245887">
    <property type="component" value="Unassembled WGS sequence"/>
</dbReference>
<protein>
    <recommendedName>
        <fullName evidence="3">Pilin</fullName>
    </recommendedName>
</protein>
<dbReference type="PANTHER" id="PTHR30093:SF34">
    <property type="entry name" value="PREPILIN PEPTIDASE-DEPENDENT PROTEIN D"/>
    <property type="match status" value="1"/>
</dbReference>
<accession>A0A2U1CUR3</accession>
<dbReference type="Pfam" id="PF00114">
    <property type="entry name" value="Pilin"/>
    <property type="match status" value="1"/>
</dbReference>
<dbReference type="EMBL" id="QEKQ01000008">
    <property type="protein sequence ID" value="PVY70796.1"/>
    <property type="molecule type" value="Genomic_DNA"/>
</dbReference>
<comment type="similarity">
    <text evidence="1 4">Belongs to the N-Me-Phe pilin family.</text>
</comment>
<dbReference type="PANTHER" id="PTHR30093">
    <property type="entry name" value="GENERAL SECRETION PATHWAY PROTEIN G"/>
    <property type="match status" value="1"/>
</dbReference>
<evidence type="ECO:0000256" key="3">
    <source>
        <dbReference type="ARBA" id="ARBA00029638"/>
    </source>
</evidence>
<evidence type="ECO:0000313" key="7">
    <source>
        <dbReference type="Proteomes" id="UP000245887"/>
    </source>
</evidence>
<keyword evidence="2" id="KW-0488">Methylation</keyword>
<dbReference type="GO" id="GO:0044096">
    <property type="term" value="C:type IV pilus"/>
    <property type="evidence" value="ECO:0007669"/>
    <property type="project" value="TreeGrafter"/>
</dbReference>
<proteinExistence type="inferred from homology"/>
<dbReference type="SUPFAM" id="SSF54523">
    <property type="entry name" value="Pili subunits"/>
    <property type="match status" value="1"/>
</dbReference>
<name>A0A2U1CUR3_9GAMM</name>
<keyword evidence="5" id="KW-0812">Transmembrane</keyword>